<dbReference type="RefSeq" id="WP_268112938.1">
    <property type="nucleotide sequence ID" value="NZ_JAPPUX010000005.1"/>
</dbReference>
<gene>
    <name evidence="1" type="ORF">NYO98_17010</name>
</gene>
<dbReference type="Proteomes" id="UP001074726">
    <property type="component" value="Unassembled WGS sequence"/>
</dbReference>
<comment type="caution">
    <text evidence="1">The sequence shown here is derived from an EMBL/GenBank/DDBJ whole genome shotgun (WGS) entry which is preliminary data.</text>
</comment>
<organism evidence="1 2">
    <name type="scientific">Nocardioides pini</name>
    <dbReference type="NCBI Taxonomy" id="2975053"/>
    <lineage>
        <taxon>Bacteria</taxon>
        <taxon>Bacillati</taxon>
        <taxon>Actinomycetota</taxon>
        <taxon>Actinomycetes</taxon>
        <taxon>Propionibacteriales</taxon>
        <taxon>Nocardioidaceae</taxon>
        <taxon>Nocardioides</taxon>
    </lineage>
</organism>
<sequence>MRTIHAVAAAVTLTALSGCSVYDDLTTSDFAKQDGEAIIAAAGDAMQDVSSLRMTGQVRDKGEQYFVDLSLDRDDRCTGTLRIGGSHLDVRRIGDRAWVKGEAGAFNRLGGGRLHRTALQRLSRSWLPVEGKAAASLCDFDKLLKTFRVVDFDGPGGDSEDVPTTVGEESSVDGQTVVQLSASPGGAHDEMVWVRSEAPHHVMRIESTATQDGGTLAFSEFDQDVEVEAPARKDVLRP</sequence>
<protein>
    <recommendedName>
        <fullName evidence="3">Lipoprotein</fullName>
    </recommendedName>
</protein>
<reference evidence="1" key="1">
    <citation type="submission" date="2022-08" db="EMBL/GenBank/DDBJ databases">
        <title>Genome sequencing of Nocardioides sp. STR2.</title>
        <authorList>
            <person name="So Y."/>
        </authorList>
    </citation>
    <scope>NUCLEOTIDE SEQUENCE</scope>
    <source>
        <strain evidence="1">STR2</strain>
    </source>
</reference>
<accession>A0ABT4CG82</accession>
<dbReference type="PROSITE" id="PS51257">
    <property type="entry name" value="PROKAR_LIPOPROTEIN"/>
    <property type="match status" value="1"/>
</dbReference>
<evidence type="ECO:0008006" key="3">
    <source>
        <dbReference type="Google" id="ProtNLM"/>
    </source>
</evidence>
<evidence type="ECO:0000313" key="1">
    <source>
        <dbReference type="EMBL" id="MCY4727986.1"/>
    </source>
</evidence>
<proteinExistence type="predicted"/>
<dbReference type="Gene3D" id="2.50.20.20">
    <property type="match status" value="1"/>
</dbReference>
<dbReference type="EMBL" id="JAPPUX010000005">
    <property type="protein sequence ID" value="MCY4727986.1"/>
    <property type="molecule type" value="Genomic_DNA"/>
</dbReference>
<evidence type="ECO:0000313" key="2">
    <source>
        <dbReference type="Proteomes" id="UP001074726"/>
    </source>
</evidence>
<name>A0ABT4CG82_9ACTN</name>
<keyword evidence="2" id="KW-1185">Reference proteome</keyword>